<evidence type="ECO:0000313" key="2">
    <source>
        <dbReference type="Proteomes" id="UP000481087"/>
    </source>
</evidence>
<dbReference type="RefSeq" id="WP_161407334.1">
    <property type="nucleotide sequence ID" value="NZ_WTUZ01000016.1"/>
</dbReference>
<name>A0A6L8UY57_9BACL</name>
<dbReference type="AlphaFoldDB" id="A0A6L8UY57"/>
<keyword evidence="2" id="KW-1185">Reference proteome</keyword>
<organism evidence="1 2">
    <name type="scientific">Paenibacillus silvestris</name>
    <dbReference type="NCBI Taxonomy" id="2606219"/>
    <lineage>
        <taxon>Bacteria</taxon>
        <taxon>Bacillati</taxon>
        <taxon>Bacillota</taxon>
        <taxon>Bacilli</taxon>
        <taxon>Bacillales</taxon>
        <taxon>Paenibacillaceae</taxon>
        <taxon>Paenibacillus</taxon>
    </lineage>
</organism>
<sequence length="108" mass="12694">MKEVLIVKHAVGGRTFIHSGTDSLSYEVHPEGEGWRITVSTPKNAAIEELLNWKHELNVFLFQEFDDQPTRKIWFYVKEGPVRYEDQLQQLIIKAQSRIDYVPDEFDM</sequence>
<dbReference type="Proteomes" id="UP000481087">
    <property type="component" value="Unassembled WGS sequence"/>
</dbReference>
<reference evidence="1 2" key="1">
    <citation type="submission" date="2019-12" db="EMBL/GenBank/DDBJ databases">
        <title>Paenibacillus sp. nov. sp. isolated from soil.</title>
        <authorList>
            <person name="Kim J."/>
            <person name="Jeong S.E."/>
            <person name="Jung H.S."/>
            <person name="Jeon C.O."/>
        </authorList>
    </citation>
    <scope>NUCLEOTIDE SEQUENCE [LARGE SCALE GENOMIC DNA]</scope>
    <source>
        <strain evidence="1 2">5J-6</strain>
    </source>
</reference>
<proteinExistence type="predicted"/>
<gene>
    <name evidence="1" type="ORF">GQF01_13720</name>
</gene>
<accession>A0A6L8UY57</accession>
<dbReference type="EMBL" id="WTUZ01000016">
    <property type="protein sequence ID" value="MZQ83168.1"/>
    <property type="molecule type" value="Genomic_DNA"/>
</dbReference>
<comment type="caution">
    <text evidence="1">The sequence shown here is derived from an EMBL/GenBank/DDBJ whole genome shotgun (WGS) entry which is preliminary data.</text>
</comment>
<protein>
    <submittedName>
        <fullName evidence="1">Uncharacterized protein</fullName>
    </submittedName>
</protein>
<evidence type="ECO:0000313" key="1">
    <source>
        <dbReference type="EMBL" id="MZQ83168.1"/>
    </source>
</evidence>